<feature type="region of interest" description="Disordered" evidence="1">
    <location>
        <begin position="1"/>
        <end position="23"/>
    </location>
</feature>
<dbReference type="AlphaFoldDB" id="A0AAW0ISG1"/>
<evidence type="ECO:0000313" key="2">
    <source>
        <dbReference type="EMBL" id="KAK7817418.1"/>
    </source>
</evidence>
<keyword evidence="3" id="KW-1185">Reference proteome</keyword>
<organism evidence="2 3">
    <name type="scientific">Myodes glareolus</name>
    <name type="common">Bank vole</name>
    <name type="synonym">Clethrionomys glareolus</name>
    <dbReference type="NCBI Taxonomy" id="447135"/>
    <lineage>
        <taxon>Eukaryota</taxon>
        <taxon>Metazoa</taxon>
        <taxon>Chordata</taxon>
        <taxon>Craniata</taxon>
        <taxon>Vertebrata</taxon>
        <taxon>Euteleostomi</taxon>
        <taxon>Mammalia</taxon>
        <taxon>Eutheria</taxon>
        <taxon>Euarchontoglires</taxon>
        <taxon>Glires</taxon>
        <taxon>Rodentia</taxon>
        <taxon>Myomorpha</taxon>
        <taxon>Muroidea</taxon>
        <taxon>Cricetidae</taxon>
        <taxon>Arvicolinae</taxon>
        <taxon>Myodes</taxon>
    </lineage>
</organism>
<feature type="region of interest" description="Disordered" evidence="1">
    <location>
        <begin position="69"/>
        <end position="90"/>
    </location>
</feature>
<evidence type="ECO:0000256" key="1">
    <source>
        <dbReference type="SAM" id="MobiDB-lite"/>
    </source>
</evidence>
<accession>A0AAW0ISG1</accession>
<name>A0AAW0ISG1_MYOGA</name>
<reference evidence="2 3" key="1">
    <citation type="journal article" date="2023" name="bioRxiv">
        <title>Conserved and derived expression patterns and positive selection on dental genes reveal complex evolutionary context of ever-growing rodent molars.</title>
        <authorList>
            <person name="Calamari Z.T."/>
            <person name="Song A."/>
            <person name="Cohen E."/>
            <person name="Akter M."/>
            <person name="Roy R.D."/>
            <person name="Hallikas O."/>
            <person name="Christensen M.M."/>
            <person name="Li P."/>
            <person name="Marangoni P."/>
            <person name="Jernvall J."/>
            <person name="Klein O.D."/>
        </authorList>
    </citation>
    <scope>NUCLEOTIDE SEQUENCE [LARGE SCALE GENOMIC DNA]</scope>
    <source>
        <strain evidence="2">V071</strain>
    </source>
</reference>
<dbReference type="Proteomes" id="UP001488838">
    <property type="component" value="Unassembled WGS sequence"/>
</dbReference>
<dbReference type="EMBL" id="JBBHLL010000095">
    <property type="protein sequence ID" value="KAK7817418.1"/>
    <property type="molecule type" value="Genomic_DNA"/>
</dbReference>
<protein>
    <submittedName>
        <fullName evidence="2">Uncharacterized protein</fullName>
    </submittedName>
</protein>
<gene>
    <name evidence="2" type="ORF">U0070_024892</name>
</gene>
<sequence>MHRPRGSQMSTSSSHEDGEAYCPKSATTRILPALVWTKSDKTERWLREGLTLAGWRGGQAFPLEHKDVTDERVSKPQQAQGPKVGRSLPIIPQRGASIRGMSEWSSGGDKPDCLSWSNYFNFNEEHAEKLRRLKKQQGDIYEKLGDWVTNLCKVEAPEPSLAAYLFDNRSYPQKQQTKLSL</sequence>
<comment type="caution">
    <text evidence="2">The sequence shown here is derived from an EMBL/GenBank/DDBJ whole genome shotgun (WGS) entry which is preliminary data.</text>
</comment>
<evidence type="ECO:0000313" key="3">
    <source>
        <dbReference type="Proteomes" id="UP001488838"/>
    </source>
</evidence>
<proteinExistence type="predicted"/>